<evidence type="ECO:0000313" key="2">
    <source>
        <dbReference type="EMBL" id="JAH64290.1"/>
    </source>
</evidence>
<protein>
    <submittedName>
        <fullName evidence="2">Uncharacterized protein</fullName>
    </submittedName>
</protein>
<accession>A0A0E9UGC5</accession>
<sequence length="51" mass="5568">MVGQKTKSGALPNRTGDGSRLTPSVGKITPCSAYLFHSLLLLWFPPFAQYD</sequence>
<evidence type="ECO:0000256" key="1">
    <source>
        <dbReference type="SAM" id="MobiDB-lite"/>
    </source>
</evidence>
<dbReference type="EMBL" id="GBXM01044287">
    <property type="protein sequence ID" value="JAH64290.1"/>
    <property type="molecule type" value="Transcribed_RNA"/>
</dbReference>
<reference evidence="2" key="1">
    <citation type="submission" date="2014-11" db="EMBL/GenBank/DDBJ databases">
        <authorList>
            <person name="Amaro Gonzalez C."/>
        </authorList>
    </citation>
    <scope>NUCLEOTIDE SEQUENCE</scope>
</reference>
<proteinExistence type="predicted"/>
<reference evidence="2" key="2">
    <citation type="journal article" date="2015" name="Fish Shellfish Immunol.">
        <title>Early steps in the European eel (Anguilla anguilla)-Vibrio vulnificus interaction in the gills: Role of the RtxA13 toxin.</title>
        <authorList>
            <person name="Callol A."/>
            <person name="Pajuelo D."/>
            <person name="Ebbesson L."/>
            <person name="Teles M."/>
            <person name="MacKenzie S."/>
            <person name="Amaro C."/>
        </authorList>
    </citation>
    <scope>NUCLEOTIDE SEQUENCE</scope>
</reference>
<name>A0A0E9UGC5_ANGAN</name>
<organism evidence="2">
    <name type="scientific">Anguilla anguilla</name>
    <name type="common">European freshwater eel</name>
    <name type="synonym">Muraena anguilla</name>
    <dbReference type="NCBI Taxonomy" id="7936"/>
    <lineage>
        <taxon>Eukaryota</taxon>
        <taxon>Metazoa</taxon>
        <taxon>Chordata</taxon>
        <taxon>Craniata</taxon>
        <taxon>Vertebrata</taxon>
        <taxon>Euteleostomi</taxon>
        <taxon>Actinopterygii</taxon>
        <taxon>Neopterygii</taxon>
        <taxon>Teleostei</taxon>
        <taxon>Anguilliformes</taxon>
        <taxon>Anguillidae</taxon>
        <taxon>Anguilla</taxon>
    </lineage>
</organism>
<feature type="region of interest" description="Disordered" evidence="1">
    <location>
        <begin position="1"/>
        <end position="24"/>
    </location>
</feature>
<dbReference type="AlphaFoldDB" id="A0A0E9UGC5"/>